<accession>A0AAF3F017</accession>
<evidence type="ECO:0000313" key="3">
    <source>
        <dbReference type="WBParaSite" id="MBELARI_LOCUS19750"/>
    </source>
</evidence>
<name>A0AAF3F017_9BILA</name>
<feature type="chain" id="PRO_5041945856" evidence="1">
    <location>
        <begin position="17"/>
        <end position="100"/>
    </location>
</feature>
<keyword evidence="2" id="KW-1185">Reference proteome</keyword>
<evidence type="ECO:0000256" key="1">
    <source>
        <dbReference type="SAM" id="SignalP"/>
    </source>
</evidence>
<organism evidence="2 3">
    <name type="scientific">Mesorhabditis belari</name>
    <dbReference type="NCBI Taxonomy" id="2138241"/>
    <lineage>
        <taxon>Eukaryota</taxon>
        <taxon>Metazoa</taxon>
        <taxon>Ecdysozoa</taxon>
        <taxon>Nematoda</taxon>
        <taxon>Chromadorea</taxon>
        <taxon>Rhabditida</taxon>
        <taxon>Rhabditina</taxon>
        <taxon>Rhabditomorpha</taxon>
        <taxon>Rhabditoidea</taxon>
        <taxon>Rhabditidae</taxon>
        <taxon>Mesorhabditinae</taxon>
        <taxon>Mesorhabditis</taxon>
    </lineage>
</organism>
<reference evidence="3" key="1">
    <citation type="submission" date="2024-02" db="UniProtKB">
        <authorList>
            <consortium name="WormBaseParasite"/>
        </authorList>
    </citation>
    <scope>IDENTIFICATION</scope>
</reference>
<dbReference type="AlphaFoldDB" id="A0AAF3F017"/>
<dbReference type="WBParaSite" id="MBELARI_LOCUS19750">
    <property type="protein sequence ID" value="MBELARI_LOCUS19750"/>
    <property type="gene ID" value="MBELARI_LOCUS19750"/>
</dbReference>
<protein>
    <submittedName>
        <fullName evidence="3">Uncharacterized protein</fullName>
    </submittedName>
</protein>
<dbReference type="Proteomes" id="UP000887575">
    <property type="component" value="Unassembled WGS sequence"/>
</dbReference>
<feature type="signal peptide" evidence="1">
    <location>
        <begin position="1"/>
        <end position="16"/>
    </location>
</feature>
<evidence type="ECO:0000313" key="2">
    <source>
        <dbReference type="Proteomes" id="UP000887575"/>
    </source>
</evidence>
<keyword evidence="1" id="KW-0732">Signal</keyword>
<proteinExistence type="predicted"/>
<sequence>MKILFYICILFSTSIALEKKEFVIDGKVSLGGLWAEFERLFEPGVPGIAWCRLGTISKGPGFPCDCDWKNREGNIKFAKFLRELASAIHSFYHFEPFEAV</sequence>